<comment type="caution">
    <text evidence="1">The sequence shown here is derived from an EMBL/GenBank/DDBJ whole genome shotgun (WGS) entry which is preliminary data.</text>
</comment>
<proteinExistence type="predicted"/>
<keyword evidence="2" id="KW-1185">Reference proteome</keyword>
<dbReference type="EMBL" id="BAVR01000147">
    <property type="protein sequence ID" value="GAE91034.1"/>
    <property type="molecule type" value="Genomic_DNA"/>
</dbReference>
<reference evidence="1" key="1">
    <citation type="journal article" date="2014" name="Genome Announc.">
        <title>Draft Genome Sequence of Clostridium straminisolvens Strain JCM 21531T, Isolated from a Cellulose-Degrading Bacterial Community.</title>
        <authorList>
            <person name="Yuki M."/>
            <person name="Oshima K."/>
            <person name="Suda W."/>
            <person name="Sakamoto M."/>
            <person name="Kitamura K."/>
            <person name="Iida T."/>
            <person name="Hattori M."/>
            <person name="Ohkuma M."/>
        </authorList>
    </citation>
    <scope>NUCLEOTIDE SEQUENCE [LARGE SCALE GENOMIC DNA]</scope>
    <source>
        <strain evidence="1">JCM 21531</strain>
    </source>
</reference>
<organism evidence="1 2">
    <name type="scientific">Acetivibrio straminisolvens JCM 21531</name>
    <dbReference type="NCBI Taxonomy" id="1294263"/>
    <lineage>
        <taxon>Bacteria</taxon>
        <taxon>Bacillati</taxon>
        <taxon>Bacillota</taxon>
        <taxon>Clostridia</taxon>
        <taxon>Eubacteriales</taxon>
        <taxon>Oscillospiraceae</taxon>
        <taxon>Acetivibrio</taxon>
    </lineage>
</organism>
<evidence type="ECO:0000313" key="2">
    <source>
        <dbReference type="Proteomes" id="UP000019109"/>
    </source>
</evidence>
<protein>
    <submittedName>
        <fullName evidence="1">Uncharacterized protein</fullName>
    </submittedName>
</protein>
<gene>
    <name evidence="1" type="ORF">JCM21531_4708</name>
</gene>
<dbReference type="AlphaFoldDB" id="W4VE57"/>
<evidence type="ECO:0000313" key="1">
    <source>
        <dbReference type="EMBL" id="GAE91034.1"/>
    </source>
</evidence>
<name>W4VE57_9FIRM</name>
<dbReference type="Proteomes" id="UP000019109">
    <property type="component" value="Unassembled WGS sequence"/>
</dbReference>
<sequence>MQQCSADIDWNVTSSIKQEYEQDREAARQGKQGQAFYNKVVFATDKNLRSYDYPIKSGYYFNPAGKYTFEVTTVNYKTGQGKTKEHEELVNVLINSFRYESNLIYINGSNQAVNIANGSYKTPGILTAKNNKGIGGKELISVKTTEYKNIANEIPYYSDKPYENENENKSHDFWKMSMEGYSLSGSLDSYTKYKYREYVAGNQKVYEITETTKVEIVVNGGNNKFYTHPRCLTVNTISEFGWTT</sequence>
<accession>W4VE57</accession>